<gene>
    <name evidence="5" type="primary">rplY</name>
    <name evidence="5" type="synonym">ctc</name>
    <name evidence="8" type="ORF">HNQ61_004420</name>
</gene>
<evidence type="ECO:0000313" key="8">
    <source>
        <dbReference type="EMBL" id="MBB6072756.1"/>
    </source>
</evidence>
<evidence type="ECO:0000256" key="4">
    <source>
        <dbReference type="ARBA" id="ARBA00023274"/>
    </source>
</evidence>
<evidence type="ECO:0000256" key="2">
    <source>
        <dbReference type="ARBA" id="ARBA00022884"/>
    </source>
</evidence>
<reference evidence="8 9" key="1">
    <citation type="submission" date="2020-08" db="EMBL/GenBank/DDBJ databases">
        <title>Genomic Encyclopedia of Type Strains, Phase IV (KMG-IV): sequencing the most valuable type-strain genomes for metagenomic binning, comparative biology and taxonomic classification.</title>
        <authorList>
            <person name="Goeker M."/>
        </authorList>
    </citation>
    <scope>NUCLEOTIDE SEQUENCE [LARGE SCALE GENOMIC DNA]</scope>
    <source>
        <strain evidence="8 9">DSM 29007</strain>
    </source>
</reference>
<dbReference type="Proteomes" id="UP000582837">
    <property type="component" value="Unassembled WGS sequence"/>
</dbReference>
<comment type="similarity">
    <text evidence="5">Belongs to the bacterial ribosomal protein bL25 family. CTC subfamily.</text>
</comment>
<dbReference type="PANTHER" id="PTHR33284:SF1">
    <property type="entry name" value="RIBOSOMAL PROTEIN L25_GLN-TRNA SYNTHETASE, ANTI-CODON-BINDING DOMAIN-CONTAINING PROTEIN"/>
    <property type="match status" value="1"/>
</dbReference>
<comment type="caution">
    <text evidence="8">The sequence shown here is derived from an EMBL/GenBank/DDBJ whole genome shotgun (WGS) entry which is preliminary data.</text>
</comment>
<dbReference type="Pfam" id="PF14693">
    <property type="entry name" value="Ribosomal_TL5_C"/>
    <property type="match status" value="1"/>
</dbReference>
<dbReference type="GO" id="GO:0008097">
    <property type="term" value="F:5S rRNA binding"/>
    <property type="evidence" value="ECO:0007669"/>
    <property type="project" value="InterPro"/>
</dbReference>
<dbReference type="GO" id="GO:0006412">
    <property type="term" value="P:translation"/>
    <property type="evidence" value="ECO:0007669"/>
    <property type="project" value="UniProtKB-UniRule"/>
</dbReference>
<dbReference type="InterPro" id="IPR037121">
    <property type="entry name" value="Ribosomal_bL25_C"/>
</dbReference>
<dbReference type="Pfam" id="PF01386">
    <property type="entry name" value="Ribosomal_L25p"/>
    <property type="match status" value="1"/>
</dbReference>
<dbReference type="NCBIfam" id="NF004612">
    <property type="entry name" value="PRK05943.1"/>
    <property type="match status" value="1"/>
</dbReference>
<keyword evidence="9" id="KW-1185">Reference proteome</keyword>
<evidence type="ECO:0000256" key="5">
    <source>
        <dbReference type="HAMAP-Rule" id="MF_01334"/>
    </source>
</evidence>
<comment type="function">
    <text evidence="5">This is one of the proteins that binds to the 5S RNA in the ribosome where it forms part of the central protuberance.</text>
</comment>
<dbReference type="EMBL" id="JACHIA010000018">
    <property type="protein sequence ID" value="MBB6072756.1"/>
    <property type="molecule type" value="Genomic_DNA"/>
</dbReference>
<dbReference type="RefSeq" id="WP_170035529.1">
    <property type="nucleotide sequence ID" value="NZ_JABDTL010000001.1"/>
</dbReference>
<keyword evidence="1 5" id="KW-0699">rRNA-binding</keyword>
<dbReference type="InterPro" id="IPR029751">
    <property type="entry name" value="Ribosomal_L25_dom"/>
</dbReference>
<dbReference type="InterPro" id="IPR001021">
    <property type="entry name" value="Ribosomal_bL25_long"/>
</dbReference>
<name>A0A841H4C9_9BACT</name>
<dbReference type="CDD" id="cd00495">
    <property type="entry name" value="Ribosomal_L25_TL5_CTC"/>
    <property type="match status" value="1"/>
</dbReference>
<keyword evidence="3 5" id="KW-0689">Ribosomal protein</keyword>
<keyword evidence="4 5" id="KW-0687">Ribonucleoprotein</keyword>
<protein>
    <recommendedName>
        <fullName evidence="5">Large ribosomal subunit protein bL25</fullName>
    </recommendedName>
    <alternativeName>
        <fullName evidence="5">General stress protein CTC</fullName>
    </alternativeName>
</protein>
<sequence length="200" mass="21321">MASPKTLKAVARDASGKGVARKLRQQGRVPAVVYGHGDKPLGISVDGHELELLMAASGVNAIVRLELDGQATQDVLLREVQMHPYRPEVLHLDFFHVHAGERVHVRVPVSLTGIPTGVREGGGVMDQVLYDLDMEVMPDRIPDVLELDVSGLAVGESIRVSDVATGDYKILQDGDLPIVSVIAPRTAEPTAAEAEAAAEA</sequence>
<comment type="subunit">
    <text evidence="5">Part of the 50S ribosomal subunit; part of the 5S rRNA/L5/L18/L25 subcomplex. Contacts the 5S rRNA. Binds to the 5S rRNA independently of L5 and L18.</text>
</comment>
<dbReference type="GO" id="GO:0003735">
    <property type="term" value="F:structural constituent of ribosome"/>
    <property type="evidence" value="ECO:0007669"/>
    <property type="project" value="InterPro"/>
</dbReference>
<proteinExistence type="inferred from homology"/>
<organism evidence="8 9">
    <name type="scientific">Longimicrobium terrae</name>
    <dbReference type="NCBI Taxonomy" id="1639882"/>
    <lineage>
        <taxon>Bacteria</taxon>
        <taxon>Pseudomonadati</taxon>
        <taxon>Gemmatimonadota</taxon>
        <taxon>Longimicrobiia</taxon>
        <taxon>Longimicrobiales</taxon>
        <taxon>Longimicrobiaceae</taxon>
        <taxon>Longimicrobium</taxon>
    </lineage>
</organism>
<evidence type="ECO:0000259" key="6">
    <source>
        <dbReference type="Pfam" id="PF01386"/>
    </source>
</evidence>
<dbReference type="InterPro" id="IPR020930">
    <property type="entry name" value="Ribosomal_uL5_bac-type"/>
</dbReference>
<evidence type="ECO:0000256" key="3">
    <source>
        <dbReference type="ARBA" id="ARBA00022980"/>
    </source>
</evidence>
<dbReference type="Gene3D" id="2.40.240.10">
    <property type="entry name" value="Ribosomal Protein L25, Chain P"/>
    <property type="match status" value="1"/>
</dbReference>
<dbReference type="HAMAP" id="MF_01334">
    <property type="entry name" value="Ribosomal_bL25_CTC"/>
    <property type="match status" value="1"/>
</dbReference>
<feature type="domain" description="Large ribosomal subunit protein bL25 beta" evidence="7">
    <location>
        <begin position="103"/>
        <end position="185"/>
    </location>
</feature>
<dbReference type="InterPro" id="IPR011035">
    <property type="entry name" value="Ribosomal_bL25/Gln-tRNA_synth"/>
</dbReference>
<dbReference type="NCBIfam" id="TIGR00731">
    <property type="entry name" value="bL25_bact_ctc"/>
    <property type="match status" value="1"/>
</dbReference>
<feature type="domain" description="Large ribosomal subunit protein bL25 L25" evidence="6">
    <location>
        <begin position="7"/>
        <end position="94"/>
    </location>
</feature>
<dbReference type="Gene3D" id="2.170.120.20">
    <property type="entry name" value="Ribosomal protein L25, beta domain"/>
    <property type="match status" value="1"/>
</dbReference>
<dbReference type="GO" id="GO:0022625">
    <property type="term" value="C:cytosolic large ribosomal subunit"/>
    <property type="evidence" value="ECO:0007669"/>
    <property type="project" value="TreeGrafter"/>
</dbReference>
<dbReference type="InterPro" id="IPR020056">
    <property type="entry name" value="Rbsml_bL25/Gln-tRNA_synth_N"/>
</dbReference>
<dbReference type="PANTHER" id="PTHR33284">
    <property type="entry name" value="RIBOSOMAL PROTEIN L25/GLN-TRNA SYNTHETASE, ANTI-CODON-BINDING DOMAIN-CONTAINING PROTEIN"/>
    <property type="match status" value="1"/>
</dbReference>
<dbReference type="SUPFAM" id="SSF50715">
    <property type="entry name" value="Ribosomal protein L25-like"/>
    <property type="match status" value="1"/>
</dbReference>
<evidence type="ECO:0000313" key="9">
    <source>
        <dbReference type="Proteomes" id="UP000582837"/>
    </source>
</evidence>
<evidence type="ECO:0000256" key="1">
    <source>
        <dbReference type="ARBA" id="ARBA00022730"/>
    </source>
</evidence>
<dbReference type="InterPro" id="IPR020057">
    <property type="entry name" value="Ribosomal_bL25_b-dom"/>
</dbReference>
<keyword evidence="2 5" id="KW-0694">RNA-binding</keyword>
<evidence type="ECO:0000259" key="7">
    <source>
        <dbReference type="Pfam" id="PF14693"/>
    </source>
</evidence>
<dbReference type="AlphaFoldDB" id="A0A841H4C9"/>
<accession>A0A841H4C9</accession>